<dbReference type="GO" id="GO:0030295">
    <property type="term" value="F:protein kinase activator activity"/>
    <property type="evidence" value="ECO:0007669"/>
    <property type="project" value="TreeGrafter"/>
</dbReference>
<dbReference type="InterPro" id="IPR002178">
    <property type="entry name" value="PTS_EIIA_type-2_dom"/>
</dbReference>
<dbReference type="InterPro" id="IPR041657">
    <property type="entry name" value="HTH_17"/>
</dbReference>
<dbReference type="AlphaFoldDB" id="A0A0M4D0B2"/>
<dbReference type="PANTHER" id="PTHR47738">
    <property type="entry name" value="PTS SYSTEM FRUCTOSE-LIKE EIIA COMPONENT-RELATED"/>
    <property type="match status" value="1"/>
</dbReference>
<dbReference type="Gene3D" id="1.10.10.10">
    <property type="entry name" value="Winged helix-like DNA-binding domain superfamily/Winged helix DNA-binding domain"/>
    <property type="match status" value="1"/>
</dbReference>
<dbReference type="CDD" id="cd00211">
    <property type="entry name" value="PTS_IIA_fru"/>
    <property type="match status" value="1"/>
</dbReference>
<dbReference type="GO" id="GO:0003677">
    <property type="term" value="F:DNA binding"/>
    <property type="evidence" value="ECO:0007669"/>
    <property type="project" value="InterPro"/>
</dbReference>
<gene>
    <name evidence="2" type="ORF">DSOUD_1139</name>
</gene>
<proteinExistence type="predicted"/>
<dbReference type="STRING" id="1603606.DSOUD_1139"/>
<accession>A0A0M4D0B2</accession>
<protein>
    <submittedName>
        <fullName evidence="2">PTS IIA-like nitrogen-regulatory protein PtsN</fullName>
    </submittedName>
</protein>
<organism evidence="2 3">
    <name type="scientific">Desulfuromonas soudanensis</name>
    <dbReference type="NCBI Taxonomy" id="1603606"/>
    <lineage>
        <taxon>Bacteria</taxon>
        <taxon>Pseudomonadati</taxon>
        <taxon>Thermodesulfobacteriota</taxon>
        <taxon>Desulfuromonadia</taxon>
        <taxon>Desulfuromonadales</taxon>
        <taxon>Desulfuromonadaceae</taxon>
        <taxon>Desulfuromonas</taxon>
    </lineage>
</organism>
<evidence type="ECO:0000259" key="1">
    <source>
        <dbReference type="PROSITE" id="PS51094"/>
    </source>
</evidence>
<evidence type="ECO:0000313" key="2">
    <source>
        <dbReference type="EMBL" id="ALC15921.1"/>
    </source>
</evidence>
<name>A0A0M4D0B2_9BACT</name>
<dbReference type="InterPro" id="IPR009061">
    <property type="entry name" value="DNA-bd_dom_put_sf"/>
</dbReference>
<sequence length="225" mass="25479">MNLSVKDAARLLSVSEKTIYRWIKQDLIPAYKVHESYRFTRAELLDWASSRRMGVSPEAFAEPETDALPLPDLTTAMEAGGVFYRIEGRSRDEVLADVVAHLRLPDEVDRDSLQKALIARENLASTGVGEGIALPHPRSPYLLHVTRPTVTLCFLENPVDFRSLDGLPVQILFTLIAPTQRTHLHLLSLLGFLLKNQDFRRVLTEQGSREEIFAALMRAEEFQKQ</sequence>
<dbReference type="InterPro" id="IPR051541">
    <property type="entry name" value="PTS_SugarTrans_NitroReg"/>
</dbReference>
<dbReference type="PROSITE" id="PS51094">
    <property type="entry name" value="PTS_EIIA_TYPE_2"/>
    <property type="match status" value="1"/>
</dbReference>
<dbReference type="PATRIC" id="fig|1603606.3.peg.1244"/>
<dbReference type="Pfam" id="PF00359">
    <property type="entry name" value="PTS_EIIA_2"/>
    <property type="match status" value="1"/>
</dbReference>
<dbReference type="InterPro" id="IPR010093">
    <property type="entry name" value="SinI_DNA-bd"/>
</dbReference>
<dbReference type="SUPFAM" id="SSF55804">
    <property type="entry name" value="Phoshotransferase/anion transport protein"/>
    <property type="match status" value="1"/>
</dbReference>
<dbReference type="PANTHER" id="PTHR47738:SF1">
    <property type="entry name" value="NITROGEN REGULATORY PROTEIN"/>
    <property type="match status" value="1"/>
</dbReference>
<feature type="domain" description="PTS EIIA type-2" evidence="1">
    <location>
        <begin position="75"/>
        <end position="219"/>
    </location>
</feature>
<dbReference type="SUPFAM" id="SSF46955">
    <property type="entry name" value="Putative DNA-binding domain"/>
    <property type="match status" value="1"/>
</dbReference>
<dbReference type="Pfam" id="PF12728">
    <property type="entry name" value="HTH_17"/>
    <property type="match status" value="1"/>
</dbReference>
<dbReference type="OrthoDB" id="95460at2"/>
<dbReference type="KEGG" id="des:DSOUD_1139"/>
<dbReference type="NCBIfam" id="TIGR01764">
    <property type="entry name" value="excise"/>
    <property type="match status" value="1"/>
</dbReference>
<dbReference type="InterPro" id="IPR036388">
    <property type="entry name" value="WH-like_DNA-bd_sf"/>
</dbReference>
<dbReference type="EMBL" id="CP010802">
    <property type="protein sequence ID" value="ALC15921.1"/>
    <property type="molecule type" value="Genomic_DNA"/>
</dbReference>
<dbReference type="RefSeq" id="WP_053550078.1">
    <property type="nucleotide sequence ID" value="NZ_CP010802.1"/>
</dbReference>
<reference evidence="2 3" key="1">
    <citation type="submission" date="2015-07" db="EMBL/GenBank/DDBJ databases">
        <title>Isolation and Genomic Characterization of a Novel Halophilic Metal-Reducing Deltaproteobacterium from the Deep Subsurface.</title>
        <authorList>
            <person name="Badalamenti J.P."/>
            <person name="Summers Z.M."/>
            <person name="Gralnick J.A."/>
            <person name="Bond D.R."/>
        </authorList>
    </citation>
    <scope>NUCLEOTIDE SEQUENCE [LARGE SCALE GENOMIC DNA]</scope>
    <source>
        <strain evidence="2 3">WTL</strain>
    </source>
</reference>
<dbReference type="Gene3D" id="3.40.930.10">
    <property type="entry name" value="Mannitol-specific EII, Chain A"/>
    <property type="match status" value="1"/>
</dbReference>
<evidence type="ECO:0000313" key="3">
    <source>
        <dbReference type="Proteomes" id="UP000057158"/>
    </source>
</evidence>
<dbReference type="Proteomes" id="UP000057158">
    <property type="component" value="Chromosome"/>
</dbReference>
<dbReference type="InterPro" id="IPR016152">
    <property type="entry name" value="PTrfase/Anion_transptr"/>
</dbReference>
<keyword evidence="3" id="KW-1185">Reference proteome</keyword>